<keyword evidence="4" id="KW-0963">Cytoplasm</keyword>
<evidence type="ECO:0000256" key="8">
    <source>
        <dbReference type="ARBA" id="ARBA00022691"/>
    </source>
</evidence>
<comment type="catalytic activity">
    <reaction evidence="12">
        <text>cytidine(967) in 16S rRNA + S-adenosyl-L-methionine = 5-methylcytidine(967) in 16S rRNA + S-adenosyl-L-homocysteine + H(+)</text>
        <dbReference type="Rhea" id="RHEA:42748"/>
        <dbReference type="Rhea" id="RHEA-COMP:10219"/>
        <dbReference type="Rhea" id="RHEA-COMP:10220"/>
        <dbReference type="ChEBI" id="CHEBI:15378"/>
        <dbReference type="ChEBI" id="CHEBI:57856"/>
        <dbReference type="ChEBI" id="CHEBI:59789"/>
        <dbReference type="ChEBI" id="CHEBI:74483"/>
        <dbReference type="ChEBI" id="CHEBI:82748"/>
        <dbReference type="EC" id="2.1.1.176"/>
    </reaction>
</comment>
<gene>
    <name evidence="15" type="primary">rsmB</name>
    <name evidence="15" type="ORF">OLX77_04205</name>
</gene>
<dbReference type="SUPFAM" id="SSF48013">
    <property type="entry name" value="NusB-like"/>
    <property type="match status" value="1"/>
</dbReference>
<dbReference type="Pfam" id="PF01029">
    <property type="entry name" value="NusB"/>
    <property type="match status" value="1"/>
</dbReference>
<keyword evidence="9 13" id="KW-0694">RNA-binding</keyword>
<dbReference type="InterPro" id="IPR035926">
    <property type="entry name" value="NusB-like_sf"/>
</dbReference>
<evidence type="ECO:0000313" key="15">
    <source>
        <dbReference type="EMBL" id="MDG4475363.1"/>
    </source>
</evidence>
<dbReference type="GO" id="GO:0005737">
    <property type="term" value="C:cytoplasm"/>
    <property type="evidence" value="ECO:0007669"/>
    <property type="project" value="UniProtKB-SubCell"/>
</dbReference>
<evidence type="ECO:0000256" key="10">
    <source>
        <dbReference type="ARBA" id="ARBA00030399"/>
    </source>
</evidence>
<dbReference type="InterPro" id="IPR029063">
    <property type="entry name" value="SAM-dependent_MTases_sf"/>
</dbReference>
<dbReference type="NCBIfam" id="TIGR00563">
    <property type="entry name" value="rsmB"/>
    <property type="match status" value="1"/>
</dbReference>
<accession>A0A9X4MH01</accession>
<comment type="function">
    <text evidence="1">Specifically methylates the cytosine at position 967 (m5C967) of 16S rRNA.</text>
</comment>
<evidence type="ECO:0000256" key="9">
    <source>
        <dbReference type="ARBA" id="ARBA00022884"/>
    </source>
</evidence>
<evidence type="ECO:0000256" key="11">
    <source>
        <dbReference type="ARBA" id="ARBA00031088"/>
    </source>
</evidence>
<dbReference type="PANTHER" id="PTHR22807:SF53">
    <property type="entry name" value="RIBOSOMAL RNA SMALL SUBUNIT METHYLTRANSFERASE B-RELATED"/>
    <property type="match status" value="1"/>
</dbReference>
<dbReference type="InterPro" id="IPR006027">
    <property type="entry name" value="NusB_RsmB_TIM44"/>
</dbReference>
<feature type="active site" description="Nucleophile" evidence="13">
    <location>
        <position position="379"/>
    </location>
</feature>
<dbReference type="Gene3D" id="3.30.70.1170">
    <property type="entry name" value="Sun protein, domain 3"/>
    <property type="match status" value="1"/>
</dbReference>
<evidence type="ECO:0000256" key="12">
    <source>
        <dbReference type="ARBA" id="ARBA00047283"/>
    </source>
</evidence>
<evidence type="ECO:0000259" key="14">
    <source>
        <dbReference type="PROSITE" id="PS51686"/>
    </source>
</evidence>
<dbReference type="Gene3D" id="3.40.50.150">
    <property type="entry name" value="Vaccinia Virus protein VP39"/>
    <property type="match status" value="1"/>
</dbReference>
<dbReference type="Pfam" id="PF22458">
    <property type="entry name" value="RsmF-B_ferredox"/>
    <property type="match status" value="1"/>
</dbReference>
<comment type="subcellular location">
    <subcellularLocation>
        <location evidence="2">Cytoplasm</location>
    </subcellularLocation>
</comment>
<dbReference type="Proteomes" id="UP001154240">
    <property type="component" value="Unassembled WGS sequence"/>
</dbReference>
<comment type="similarity">
    <text evidence="13">Belongs to the class I-like SAM-binding methyltransferase superfamily. RsmB/NOP family.</text>
</comment>
<evidence type="ECO:0000256" key="2">
    <source>
        <dbReference type="ARBA" id="ARBA00004496"/>
    </source>
</evidence>
<proteinExistence type="inferred from homology"/>
<dbReference type="CDD" id="cd02440">
    <property type="entry name" value="AdoMet_MTases"/>
    <property type="match status" value="1"/>
</dbReference>
<dbReference type="GO" id="GO:0006355">
    <property type="term" value="P:regulation of DNA-templated transcription"/>
    <property type="evidence" value="ECO:0007669"/>
    <property type="project" value="InterPro"/>
</dbReference>
<dbReference type="RefSeq" id="WP_307632337.1">
    <property type="nucleotide sequence ID" value="NZ_JAPHEH010000001.1"/>
</dbReference>
<feature type="domain" description="SAM-dependent MTase RsmB/NOP-type" evidence="14">
    <location>
        <begin position="166"/>
        <end position="442"/>
    </location>
</feature>
<keyword evidence="7 13" id="KW-0808">Transferase</keyword>
<dbReference type="GO" id="GO:0008649">
    <property type="term" value="F:rRNA methyltransferase activity"/>
    <property type="evidence" value="ECO:0007669"/>
    <property type="project" value="InterPro"/>
</dbReference>
<evidence type="ECO:0000256" key="7">
    <source>
        <dbReference type="ARBA" id="ARBA00022679"/>
    </source>
</evidence>
<dbReference type="InterPro" id="IPR023267">
    <property type="entry name" value="RCMT"/>
</dbReference>
<dbReference type="PRINTS" id="PR02008">
    <property type="entry name" value="RCMTFAMILY"/>
</dbReference>
<evidence type="ECO:0000256" key="4">
    <source>
        <dbReference type="ARBA" id="ARBA00022490"/>
    </source>
</evidence>
<dbReference type="SUPFAM" id="SSF53335">
    <property type="entry name" value="S-adenosyl-L-methionine-dependent methyltransferases"/>
    <property type="match status" value="1"/>
</dbReference>
<dbReference type="EMBL" id="JAPHEH010000001">
    <property type="protein sequence ID" value="MDG4475363.1"/>
    <property type="molecule type" value="Genomic_DNA"/>
</dbReference>
<evidence type="ECO:0000256" key="6">
    <source>
        <dbReference type="ARBA" id="ARBA00022603"/>
    </source>
</evidence>
<evidence type="ECO:0000256" key="13">
    <source>
        <dbReference type="PROSITE-ProRule" id="PRU01023"/>
    </source>
</evidence>
<name>A0A9X4MH01_9BACT</name>
<keyword evidence="16" id="KW-1185">Reference proteome</keyword>
<comment type="caution">
    <text evidence="13">Lacks conserved residue(s) required for the propagation of feature annotation.</text>
</comment>
<dbReference type="Gene3D" id="1.10.940.10">
    <property type="entry name" value="NusB-like"/>
    <property type="match status" value="1"/>
</dbReference>
<dbReference type="EC" id="2.1.1.176" evidence="3"/>
<dbReference type="PROSITE" id="PS51686">
    <property type="entry name" value="SAM_MT_RSMB_NOP"/>
    <property type="match status" value="1"/>
</dbReference>
<feature type="binding site" evidence="13">
    <location>
        <position position="281"/>
    </location>
    <ligand>
        <name>S-adenosyl-L-methionine</name>
        <dbReference type="ChEBI" id="CHEBI:59789"/>
    </ligand>
</feature>
<evidence type="ECO:0000256" key="1">
    <source>
        <dbReference type="ARBA" id="ARBA00002724"/>
    </source>
</evidence>
<comment type="caution">
    <text evidence="15">The sequence shown here is derived from an EMBL/GenBank/DDBJ whole genome shotgun (WGS) entry which is preliminary data.</text>
</comment>
<dbReference type="AlphaFoldDB" id="A0A9X4MH01"/>
<dbReference type="InterPro" id="IPR049560">
    <property type="entry name" value="MeTrfase_RsmB-F_NOP2_cat"/>
</dbReference>
<evidence type="ECO:0000256" key="3">
    <source>
        <dbReference type="ARBA" id="ARBA00012140"/>
    </source>
</evidence>
<dbReference type="InterPro" id="IPR001678">
    <property type="entry name" value="MeTrfase_RsmB-F_NOP2_dom"/>
</dbReference>
<evidence type="ECO:0000256" key="5">
    <source>
        <dbReference type="ARBA" id="ARBA00022552"/>
    </source>
</evidence>
<reference evidence="15" key="1">
    <citation type="journal article" date="2022" name="bioRxiv">
        <title>Thiovibrio frasassiensisgen. nov., sp. nov., an autotrophic, elemental sulfur disproportionating bacterium isolated from sulfidic karst sediment, and proposal of Thiovibrionaceae fam. nov.</title>
        <authorList>
            <person name="Aronson H."/>
            <person name="Thomas C."/>
            <person name="Bhattacharyya M."/>
            <person name="Eckstein S."/>
            <person name="Jensen S."/>
            <person name="Barco R."/>
            <person name="Macalady J."/>
            <person name="Amend J."/>
        </authorList>
    </citation>
    <scope>NUCLEOTIDE SEQUENCE</scope>
    <source>
        <strain evidence="15">RS19-109</strain>
    </source>
</reference>
<keyword evidence="8 13" id="KW-0949">S-adenosyl-L-methionine</keyword>
<protein>
    <recommendedName>
        <fullName evidence="3">16S rRNA (cytosine(967)-C(5))-methyltransferase</fullName>
        <ecNumber evidence="3">2.1.1.176</ecNumber>
    </recommendedName>
    <alternativeName>
        <fullName evidence="10">16S rRNA m5C967 methyltransferase</fullName>
    </alternativeName>
    <alternativeName>
        <fullName evidence="11">rRNA (cytosine-C(5)-)-methyltransferase RsmB</fullName>
    </alternativeName>
</protein>
<dbReference type="InterPro" id="IPR054728">
    <property type="entry name" value="RsmB-like_ferredoxin"/>
</dbReference>
<sequence>MGNSRGIAMETLLTWEKAQAPLDQVLETTISGLSMDDPRDKQLVMALVYGVVRWQGYLDGIIQQFSSHPLTKMKPLTLVALRVGLYQLIFLDRMPESAAINETVQALKSARQPKWLTGFVNGMLRAMARQRATLPAADEGAAVLSHPAWLVQRWYDLFGPERTRRICWINNTLPPLVVRVNTLRISTDDFIILLQENGIGCERGLFAQDGVRINDFQGPVTALPGYGEGFFVVQDEAAQLVSQLLAPFVSGRYLDGCAGLGGKTLHLAQLLPEGGRVVAVEPSRKRQAMLKDNLRRLGGPEIEIHGETLQVFGAQRHAGFAGVLVDAPCSGLGVIRRQPDIRWQRSLASLQGYQERQRELLAAAAGLVEKRGVLVYATCSIDPMENDEVLAAFIKEHSEFVITPAQEYLPEAARSLCDGQGFFKSTPEQGLDGFFAARMVKNG</sequence>
<keyword evidence="5" id="KW-0698">rRNA processing</keyword>
<reference evidence="15" key="2">
    <citation type="submission" date="2022-10" db="EMBL/GenBank/DDBJ databases">
        <authorList>
            <person name="Aronson H.S."/>
        </authorList>
    </citation>
    <scope>NUCLEOTIDE SEQUENCE</scope>
    <source>
        <strain evidence="15">RS19-109</strain>
    </source>
</reference>
<dbReference type="NCBIfam" id="NF011494">
    <property type="entry name" value="PRK14902.1"/>
    <property type="match status" value="1"/>
</dbReference>
<dbReference type="InterPro" id="IPR004573">
    <property type="entry name" value="rRNA_ssu_MeTfrase_B"/>
</dbReference>
<keyword evidence="6 13" id="KW-0489">Methyltransferase</keyword>
<organism evidence="15 16">
    <name type="scientific">Thiovibrio frasassiensis</name>
    <dbReference type="NCBI Taxonomy" id="2984131"/>
    <lineage>
        <taxon>Bacteria</taxon>
        <taxon>Pseudomonadati</taxon>
        <taxon>Thermodesulfobacteriota</taxon>
        <taxon>Desulfobulbia</taxon>
        <taxon>Desulfobulbales</taxon>
        <taxon>Thiovibrionaceae</taxon>
        <taxon>Thiovibrio</taxon>
    </lineage>
</organism>
<dbReference type="PANTHER" id="PTHR22807">
    <property type="entry name" value="NOP2 YEAST -RELATED NOL1/NOP2/FMU SUN DOMAIN-CONTAINING"/>
    <property type="match status" value="1"/>
</dbReference>
<feature type="binding site" evidence="13">
    <location>
        <position position="326"/>
    </location>
    <ligand>
        <name>S-adenosyl-L-methionine</name>
        <dbReference type="ChEBI" id="CHEBI:59789"/>
    </ligand>
</feature>
<evidence type="ECO:0000313" key="16">
    <source>
        <dbReference type="Proteomes" id="UP001154240"/>
    </source>
</evidence>
<dbReference type="GO" id="GO:0003723">
    <property type="term" value="F:RNA binding"/>
    <property type="evidence" value="ECO:0007669"/>
    <property type="project" value="UniProtKB-UniRule"/>
</dbReference>
<dbReference type="Pfam" id="PF01189">
    <property type="entry name" value="Methyltr_RsmB-F"/>
    <property type="match status" value="1"/>
</dbReference>